<dbReference type="EMBL" id="VZZK01000004">
    <property type="protein sequence ID" value="KAB1080599.1"/>
    <property type="molecule type" value="Genomic_DNA"/>
</dbReference>
<evidence type="ECO:0000313" key="6">
    <source>
        <dbReference type="Proteomes" id="UP000474159"/>
    </source>
</evidence>
<dbReference type="InterPro" id="IPR036388">
    <property type="entry name" value="WH-like_DNA-bd_sf"/>
</dbReference>
<dbReference type="InterPro" id="IPR000595">
    <property type="entry name" value="cNMP-bd_dom"/>
</dbReference>
<dbReference type="OrthoDB" id="7584044at2"/>
<dbReference type="PROSITE" id="PS51063">
    <property type="entry name" value="HTH_CRP_2"/>
    <property type="match status" value="1"/>
</dbReference>
<comment type="caution">
    <text evidence="5">The sequence shown here is derived from an EMBL/GenBank/DDBJ whole genome shotgun (WGS) entry which is preliminary data.</text>
</comment>
<proteinExistence type="predicted"/>
<dbReference type="InterPro" id="IPR018490">
    <property type="entry name" value="cNMP-bd_dom_sf"/>
</dbReference>
<reference evidence="5 6" key="1">
    <citation type="submission" date="2019-09" db="EMBL/GenBank/DDBJ databases">
        <title>YIM 48816 draft genome.</title>
        <authorList>
            <person name="Jiang L."/>
        </authorList>
    </citation>
    <scope>NUCLEOTIDE SEQUENCE [LARGE SCALE GENOMIC DNA]</scope>
    <source>
        <strain evidence="5 6">YIM 48816</strain>
    </source>
</reference>
<dbReference type="SUPFAM" id="SSF51206">
    <property type="entry name" value="cAMP-binding domain-like"/>
    <property type="match status" value="1"/>
</dbReference>
<dbReference type="InterPro" id="IPR012318">
    <property type="entry name" value="HTH_CRP"/>
</dbReference>
<evidence type="ECO:0000313" key="5">
    <source>
        <dbReference type="EMBL" id="KAB1080599.1"/>
    </source>
</evidence>
<accession>A0A6L3T5P3</accession>
<keyword evidence="2" id="KW-0238">DNA-binding</keyword>
<dbReference type="Proteomes" id="UP000474159">
    <property type="component" value="Unassembled WGS sequence"/>
</dbReference>
<protein>
    <submittedName>
        <fullName evidence="5">Crp/Fnr family transcriptional regulator</fullName>
    </submittedName>
</protein>
<gene>
    <name evidence="5" type="ORF">F6X53_05265</name>
</gene>
<evidence type="ECO:0000256" key="3">
    <source>
        <dbReference type="ARBA" id="ARBA00023163"/>
    </source>
</evidence>
<dbReference type="Pfam" id="PF13545">
    <property type="entry name" value="HTH_Crp_2"/>
    <property type="match status" value="1"/>
</dbReference>
<keyword evidence="3" id="KW-0804">Transcription</keyword>
<evidence type="ECO:0000259" key="4">
    <source>
        <dbReference type="PROSITE" id="PS51063"/>
    </source>
</evidence>
<keyword evidence="6" id="KW-1185">Reference proteome</keyword>
<dbReference type="AlphaFoldDB" id="A0A6L3T5P3"/>
<dbReference type="SUPFAM" id="SSF46785">
    <property type="entry name" value="Winged helix' DNA-binding domain"/>
    <property type="match status" value="1"/>
</dbReference>
<dbReference type="InterPro" id="IPR036390">
    <property type="entry name" value="WH_DNA-bd_sf"/>
</dbReference>
<dbReference type="InterPro" id="IPR014710">
    <property type="entry name" value="RmlC-like_jellyroll"/>
</dbReference>
<sequence length="248" mass="27826">MSSASENHSLTLLIRKLESIATLTDEERQAILSLPSKTRVLAPGQDIARDGDKPSQCCLILDGWACRYKVLNKGRRQIFSFHIAGDIPDLQSLHLHTMDHSLGTITQATVAFIPHESMRELTTRYPGLAAAFWRDTLVDAAIFREWMIGMGRKSAFGRIAHLFCEMYLKLQAVGLARGYRCPLPITQIDIGDALGLSNVHVNRTLQDIRGKGLITLRDNTLVIQAWEEMIRTSEFDPTYLHLEKRAAG</sequence>
<dbReference type="Gene3D" id="2.60.120.10">
    <property type="entry name" value="Jelly Rolls"/>
    <property type="match status" value="1"/>
</dbReference>
<dbReference type="Pfam" id="PF00027">
    <property type="entry name" value="cNMP_binding"/>
    <property type="match status" value="1"/>
</dbReference>
<dbReference type="RefSeq" id="WP_150997917.1">
    <property type="nucleotide sequence ID" value="NZ_BPQY01000057.1"/>
</dbReference>
<keyword evidence="1" id="KW-0805">Transcription regulation</keyword>
<dbReference type="Gene3D" id="1.10.10.10">
    <property type="entry name" value="Winged helix-like DNA-binding domain superfamily/Winged helix DNA-binding domain"/>
    <property type="match status" value="1"/>
</dbReference>
<organism evidence="5 6">
    <name type="scientific">Methylobacterium soli</name>
    <dbReference type="NCBI Taxonomy" id="553447"/>
    <lineage>
        <taxon>Bacteria</taxon>
        <taxon>Pseudomonadati</taxon>
        <taxon>Pseudomonadota</taxon>
        <taxon>Alphaproteobacteria</taxon>
        <taxon>Hyphomicrobiales</taxon>
        <taxon>Methylobacteriaceae</taxon>
        <taxon>Methylobacterium</taxon>
    </lineage>
</organism>
<feature type="domain" description="HTH crp-type" evidence="4">
    <location>
        <begin position="153"/>
        <end position="227"/>
    </location>
</feature>
<evidence type="ECO:0000256" key="1">
    <source>
        <dbReference type="ARBA" id="ARBA00023015"/>
    </source>
</evidence>
<dbReference type="CDD" id="cd00038">
    <property type="entry name" value="CAP_ED"/>
    <property type="match status" value="1"/>
</dbReference>
<dbReference type="GO" id="GO:0006355">
    <property type="term" value="P:regulation of DNA-templated transcription"/>
    <property type="evidence" value="ECO:0007669"/>
    <property type="project" value="InterPro"/>
</dbReference>
<evidence type="ECO:0000256" key="2">
    <source>
        <dbReference type="ARBA" id="ARBA00023125"/>
    </source>
</evidence>
<name>A0A6L3T5P3_9HYPH</name>
<dbReference type="GO" id="GO:0003677">
    <property type="term" value="F:DNA binding"/>
    <property type="evidence" value="ECO:0007669"/>
    <property type="project" value="UniProtKB-KW"/>
</dbReference>